<proteinExistence type="predicted"/>
<dbReference type="EMBL" id="KZ505705">
    <property type="protein sequence ID" value="PKU46580.1"/>
    <property type="molecule type" value="Genomic_DNA"/>
</dbReference>
<keyword evidence="2" id="KW-1185">Reference proteome</keyword>
<gene>
    <name evidence="1" type="ORF">llap_3137</name>
</gene>
<dbReference type="AlphaFoldDB" id="A0A2I0UKL7"/>
<protein>
    <submittedName>
        <fullName evidence="1">Uncharacterized protein</fullName>
    </submittedName>
</protein>
<evidence type="ECO:0000313" key="1">
    <source>
        <dbReference type="EMBL" id="PKU46580.1"/>
    </source>
</evidence>
<reference evidence="2" key="2">
    <citation type="submission" date="2017-12" db="EMBL/GenBank/DDBJ databases">
        <title>Genome sequence of the Bar-tailed Godwit (Limosa lapponica baueri).</title>
        <authorList>
            <person name="Lima N.C.B."/>
            <person name="Parody-Merino A.M."/>
            <person name="Battley P.F."/>
            <person name="Fidler A.E."/>
            <person name="Prosdocimi F."/>
        </authorList>
    </citation>
    <scope>NUCLEOTIDE SEQUENCE [LARGE SCALE GENOMIC DNA]</scope>
</reference>
<reference evidence="2" key="1">
    <citation type="submission" date="2017-11" db="EMBL/GenBank/DDBJ databases">
        <authorList>
            <person name="Lima N.C."/>
            <person name="Parody-Merino A.M."/>
            <person name="Battley P.F."/>
            <person name="Fidler A.E."/>
            <person name="Prosdocimi F."/>
        </authorList>
    </citation>
    <scope>NUCLEOTIDE SEQUENCE [LARGE SCALE GENOMIC DNA]</scope>
</reference>
<organism evidence="1 2">
    <name type="scientific">Limosa lapponica baueri</name>
    <dbReference type="NCBI Taxonomy" id="1758121"/>
    <lineage>
        <taxon>Eukaryota</taxon>
        <taxon>Metazoa</taxon>
        <taxon>Chordata</taxon>
        <taxon>Craniata</taxon>
        <taxon>Vertebrata</taxon>
        <taxon>Euteleostomi</taxon>
        <taxon>Archelosauria</taxon>
        <taxon>Archosauria</taxon>
        <taxon>Dinosauria</taxon>
        <taxon>Saurischia</taxon>
        <taxon>Theropoda</taxon>
        <taxon>Coelurosauria</taxon>
        <taxon>Aves</taxon>
        <taxon>Neognathae</taxon>
        <taxon>Neoaves</taxon>
        <taxon>Charadriiformes</taxon>
        <taxon>Scolopacidae</taxon>
        <taxon>Limosa</taxon>
    </lineage>
</organism>
<dbReference type="Proteomes" id="UP000233556">
    <property type="component" value="Unassembled WGS sequence"/>
</dbReference>
<evidence type="ECO:0000313" key="2">
    <source>
        <dbReference type="Proteomes" id="UP000233556"/>
    </source>
</evidence>
<sequence>MRSELAEQQTDNRDKLSKSANMLNGNELALGGRGNVEEGFTTELPCLSICINWLSLRSDHKNPKILQLVGCKTYVASEAEILVPYSADRVSWALVIFSGLSKVSALMNKEVRRQTDSMGWEIGYRLLHSDYPDRMRRNEAGIN</sequence>
<name>A0A2I0UKL7_LIMLA</name>
<accession>A0A2I0UKL7</accession>